<dbReference type="InterPro" id="IPR035970">
    <property type="entry name" value="60S_ribosomal_eL19_sf"/>
</dbReference>
<dbReference type="EMBL" id="JBANAX010000748">
    <property type="protein sequence ID" value="KAL1194734.1"/>
    <property type="molecule type" value="Genomic_DNA"/>
</dbReference>
<reference evidence="2 3" key="1">
    <citation type="submission" date="2024-04" db="EMBL/GenBank/DDBJ databases">
        <title>Genome assembly C_amara_ONT_v2.</title>
        <authorList>
            <person name="Yant L."/>
            <person name="Moore C."/>
            <person name="Slenker M."/>
        </authorList>
    </citation>
    <scope>NUCLEOTIDE SEQUENCE [LARGE SCALE GENOMIC DNA]</scope>
    <source>
        <tissue evidence="2">Leaf</tissue>
    </source>
</reference>
<protein>
    <submittedName>
        <fullName evidence="2">Large ribosomal subunit protein eL19z</fullName>
    </submittedName>
</protein>
<evidence type="ECO:0000313" key="2">
    <source>
        <dbReference type="EMBL" id="KAL1194734.1"/>
    </source>
</evidence>
<dbReference type="SUPFAM" id="SSF48140">
    <property type="entry name" value="Ribosomal protein L19 (L19e)"/>
    <property type="match status" value="1"/>
</dbReference>
<name>A0ABD0ZJ94_CARAN</name>
<gene>
    <name evidence="2" type="ORF">V5N11_031552</name>
</gene>
<keyword evidence="3" id="KW-1185">Reference proteome</keyword>
<dbReference type="AlphaFoldDB" id="A0ABD0ZJ94"/>
<evidence type="ECO:0000259" key="1">
    <source>
        <dbReference type="SMART" id="SM01416"/>
    </source>
</evidence>
<proteinExistence type="predicted"/>
<dbReference type="InterPro" id="IPR057260">
    <property type="entry name" value="Ribosomal_L19e_C"/>
</dbReference>
<dbReference type="Gene3D" id="1.10.1200.240">
    <property type="match status" value="1"/>
</dbReference>
<dbReference type="InterPro" id="IPR039547">
    <property type="entry name" value="Ribosomal_eL19"/>
</dbReference>
<dbReference type="InterPro" id="IPR000196">
    <property type="entry name" value="Ribosomal_eL19_dom"/>
</dbReference>
<comment type="caution">
    <text evidence="2">The sequence shown here is derived from an EMBL/GenBank/DDBJ whole genome shotgun (WGS) entry which is preliminary data.</text>
</comment>
<evidence type="ECO:0000313" key="3">
    <source>
        <dbReference type="Proteomes" id="UP001558713"/>
    </source>
</evidence>
<dbReference type="PANTHER" id="PTHR10722">
    <property type="entry name" value="60S RIBOSOMAL PROTEIN L19"/>
    <property type="match status" value="1"/>
</dbReference>
<sequence length="115" mass="13793">MVSLKCSLAKRKNKTNRRDRHSGYGSRKYIMEVLLRRLKVLERILKLLKGLLKKYWQDKKIEKQVYNDMYMKVKGNVYKNKRVFMESIHKFSREIKFSSLAKEPEATPEPQQGEL</sequence>
<dbReference type="Proteomes" id="UP001558713">
    <property type="component" value="Unassembled WGS sequence"/>
</dbReference>
<feature type="domain" description="Large ribosomal subunit protein eL19" evidence="1">
    <location>
        <begin position="1"/>
        <end position="92"/>
    </location>
</feature>
<dbReference type="Pfam" id="PF25476">
    <property type="entry name" value="Ribosomal_L19e_C"/>
    <property type="match status" value="1"/>
</dbReference>
<accession>A0ABD0ZJ94</accession>
<dbReference type="SMART" id="SM01416">
    <property type="entry name" value="Ribosomal_L19e"/>
    <property type="match status" value="1"/>
</dbReference>
<organism evidence="2 3">
    <name type="scientific">Cardamine amara subsp. amara</name>
    <dbReference type="NCBI Taxonomy" id="228776"/>
    <lineage>
        <taxon>Eukaryota</taxon>
        <taxon>Viridiplantae</taxon>
        <taxon>Streptophyta</taxon>
        <taxon>Embryophyta</taxon>
        <taxon>Tracheophyta</taxon>
        <taxon>Spermatophyta</taxon>
        <taxon>Magnoliopsida</taxon>
        <taxon>eudicotyledons</taxon>
        <taxon>Gunneridae</taxon>
        <taxon>Pentapetalae</taxon>
        <taxon>rosids</taxon>
        <taxon>malvids</taxon>
        <taxon>Brassicales</taxon>
        <taxon>Brassicaceae</taxon>
        <taxon>Cardamineae</taxon>
        <taxon>Cardamine</taxon>
    </lineage>
</organism>